<dbReference type="PRINTS" id="PR00111">
    <property type="entry name" value="ABHYDROLASE"/>
</dbReference>
<dbReference type="GeneTree" id="ENSGT00390000015880"/>
<evidence type="ECO:0000256" key="8">
    <source>
        <dbReference type="ARBA" id="ARBA00048283"/>
    </source>
</evidence>
<dbReference type="STRING" id="9541.ENSMFAP00000029397"/>
<evidence type="ECO:0000313" key="17">
    <source>
        <dbReference type="Proteomes" id="UP000233100"/>
    </source>
</evidence>
<dbReference type="Ensembl" id="ENSMFAT00000003595.2">
    <property type="protein sequence ID" value="ENSMFAP00000029397.2"/>
    <property type="gene ID" value="ENSMFAG00000041965.2"/>
</dbReference>
<dbReference type="Pfam" id="PF00561">
    <property type="entry name" value="Abhydrolase_1"/>
    <property type="match status" value="1"/>
</dbReference>
<keyword evidence="17" id="KW-1185">Reference proteome</keyword>
<dbReference type="Bgee" id="ENSMFAG00000041965">
    <property type="expression patterns" value="Expressed in heart and 13 other cell types or tissues"/>
</dbReference>
<dbReference type="InterPro" id="IPR029058">
    <property type="entry name" value="AB_hydrolase_fold"/>
</dbReference>
<evidence type="ECO:0000256" key="13">
    <source>
        <dbReference type="ARBA" id="ARBA00063553"/>
    </source>
</evidence>
<reference evidence="16" key="2">
    <citation type="submission" date="2025-08" db="UniProtKB">
        <authorList>
            <consortium name="Ensembl"/>
        </authorList>
    </citation>
    <scope>IDENTIFICATION</scope>
</reference>
<evidence type="ECO:0000256" key="3">
    <source>
        <dbReference type="ARBA" id="ARBA00026104"/>
    </source>
</evidence>
<evidence type="ECO:0000313" key="16">
    <source>
        <dbReference type="Ensembl" id="ENSMFAP00000029397.2"/>
    </source>
</evidence>
<dbReference type="VEuPathDB" id="HostDB:ENSMFAG00000041965"/>
<dbReference type="EC" id="3.1.1.116" evidence="3"/>
<comment type="subunit">
    <text evidence="13">Interacts with OGDH and DLST; this interaction maintains the functional lipoylation of the 2-oxoglutarate dehydrogenase complex.</text>
</comment>
<evidence type="ECO:0000256" key="6">
    <source>
        <dbReference type="ARBA" id="ARBA00043742"/>
    </source>
</evidence>
<reference evidence="16" key="3">
    <citation type="submission" date="2025-09" db="UniProtKB">
        <authorList>
            <consortium name="Ensembl"/>
        </authorList>
    </citation>
    <scope>IDENTIFICATION</scope>
</reference>
<gene>
    <name evidence="16" type="primary">ABHD11</name>
</gene>
<comment type="function">
    <text evidence="12">Catalyzes the hydrolysis of diacylglycerol in vitro and may function as a key regulator in lipid metabolism, namely by regulating the intracellular levels of diacylglycerol. 1,2-diacyl-sn-glycerols are the preferred substrate over 1,3-diacyl-sn-glycerols. The enzyme hydrolyzes stearate in preference to palmitate from the sn-1 position of 1,2-diacyl-sn-glycerols. Maintains the functional lipoylation of the 2-oxoglutarate dehydrogenase complex (OGDHc) through its interaction with the OGDHc by preventing the formation of lipoyl adducts. In addition, is also required for the expansion and differentiation of embryonic stem cells (ESCs).</text>
</comment>
<comment type="similarity">
    <text evidence="1">Belongs to the AB hydrolase superfamily.</text>
</comment>
<evidence type="ECO:0000256" key="5">
    <source>
        <dbReference type="ARBA" id="ARBA00043667"/>
    </source>
</evidence>
<comment type="catalytic activity">
    <reaction evidence="9">
        <text>1,2-didecanoylglycerol + H2O = decanoylglycerol + decanoate + H(+)</text>
        <dbReference type="Rhea" id="RHEA:48596"/>
        <dbReference type="ChEBI" id="CHEBI:11152"/>
        <dbReference type="ChEBI" id="CHEBI:15377"/>
        <dbReference type="ChEBI" id="CHEBI:15378"/>
        <dbReference type="ChEBI" id="CHEBI:27689"/>
        <dbReference type="ChEBI" id="CHEBI:90605"/>
    </reaction>
</comment>
<feature type="region of interest" description="Disordered" evidence="14">
    <location>
        <begin position="1"/>
        <end position="38"/>
    </location>
</feature>
<dbReference type="PANTHER" id="PTHR46118:SF4">
    <property type="entry name" value="PROTEIN ABHD11"/>
    <property type="match status" value="1"/>
</dbReference>
<proteinExistence type="inferred from homology"/>
<dbReference type="ESTHER" id="macfa-a0a2k5vx54">
    <property type="family name" value="ABHD11-Acetyl_transferase"/>
</dbReference>
<dbReference type="SUPFAM" id="SSF53474">
    <property type="entry name" value="alpha/beta-Hydrolases"/>
    <property type="match status" value="1"/>
</dbReference>
<dbReference type="FunFam" id="3.40.50.1820:FF:000039">
    <property type="entry name" value="Esterase ybfF"/>
    <property type="match status" value="1"/>
</dbReference>
<comment type="catalytic activity">
    <reaction evidence="11">
        <text>1-octadecanoyl-2-(5Z,8Z,11Z,14Z-eicosatetraenoyl)-sn-glycerol + H2O = 2-(5Z,8Z,11Z,14Z-eicosatetraenoyl)-glycerol + octadecanoate + H(+)</text>
        <dbReference type="Rhea" id="RHEA:38507"/>
        <dbReference type="ChEBI" id="CHEBI:15377"/>
        <dbReference type="ChEBI" id="CHEBI:15378"/>
        <dbReference type="ChEBI" id="CHEBI:25629"/>
        <dbReference type="ChEBI" id="CHEBI:52392"/>
        <dbReference type="ChEBI" id="CHEBI:75728"/>
    </reaction>
</comment>
<evidence type="ECO:0000256" key="10">
    <source>
        <dbReference type="ARBA" id="ARBA00048513"/>
    </source>
</evidence>
<dbReference type="Proteomes" id="UP000233100">
    <property type="component" value="Chromosome 3"/>
</dbReference>
<reference evidence="16 17" key="1">
    <citation type="submission" date="2013-03" db="EMBL/GenBank/DDBJ databases">
        <authorList>
            <person name="Warren W."/>
            <person name="Wilson R.K."/>
        </authorList>
    </citation>
    <scope>NUCLEOTIDE SEQUENCE</scope>
</reference>
<accession>A0A2K5VX54</accession>
<dbReference type="PANTHER" id="PTHR46118">
    <property type="entry name" value="PROTEIN ABHD11"/>
    <property type="match status" value="1"/>
</dbReference>
<comment type="catalytic activity">
    <reaction evidence="6">
        <text>a 1,3-diacyl-sn-glycerol + H2O = a 1-acyl-sn-glycerol + a fatty acid + H(+)</text>
        <dbReference type="Rhea" id="RHEA:38503"/>
        <dbReference type="ChEBI" id="CHEBI:15377"/>
        <dbReference type="ChEBI" id="CHEBI:15378"/>
        <dbReference type="ChEBI" id="CHEBI:28868"/>
        <dbReference type="ChEBI" id="CHEBI:64683"/>
        <dbReference type="ChEBI" id="CHEBI:77272"/>
    </reaction>
</comment>
<evidence type="ECO:0000259" key="15">
    <source>
        <dbReference type="Pfam" id="PF00561"/>
    </source>
</evidence>
<comment type="catalytic activity">
    <reaction evidence="5">
        <text>a 1,2-diacyl-sn-glycerol + H2O = a 2-acylglycerol + a fatty acid + H(+)</text>
        <dbReference type="Rhea" id="RHEA:33275"/>
        <dbReference type="ChEBI" id="CHEBI:15377"/>
        <dbReference type="ChEBI" id="CHEBI:15378"/>
        <dbReference type="ChEBI" id="CHEBI:17389"/>
        <dbReference type="ChEBI" id="CHEBI:17815"/>
        <dbReference type="ChEBI" id="CHEBI:28868"/>
        <dbReference type="EC" id="3.1.1.116"/>
    </reaction>
</comment>
<dbReference type="GO" id="GO:0005739">
    <property type="term" value="C:mitochondrion"/>
    <property type="evidence" value="ECO:0007669"/>
    <property type="project" value="TreeGrafter"/>
</dbReference>
<dbReference type="InterPro" id="IPR000073">
    <property type="entry name" value="AB_hydrolase_1"/>
</dbReference>
<evidence type="ECO:0000256" key="11">
    <source>
        <dbReference type="ARBA" id="ARBA00048919"/>
    </source>
</evidence>
<evidence type="ECO:0000256" key="4">
    <source>
        <dbReference type="ARBA" id="ARBA00042703"/>
    </source>
</evidence>
<evidence type="ECO:0000256" key="14">
    <source>
        <dbReference type="SAM" id="MobiDB-lite"/>
    </source>
</evidence>
<keyword evidence="2" id="KW-0378">Hydrolase</keyword>
<dbReference type="Gene3D" id="3.40.50.1820">
    <property type="entry name" value="alpha/beta hydrolase"/>
    <property type="match status" value="1"/>
</dbReference>
<feature type="domain" description="AB hydrolase-1" evidence="15">
    <location>
        <begin position="249"/>
        <end position="456"/>
    </location>
</feature>
<dbReference type="GO" id="GO:0052689">
    <property type="term" value="F:carboxylic ester hydrolase activity"/>
    <property type="evidence" value="ECO:0007669"/>
    <property type="project" value="TreeGrafter"/>
</dbReference>
<evidence type="ECO:0000256" key="7">
    <source>
        <dbReference type="ARBA" id="ARBA00044064"/>
    </source>
</evidence>
<sequence length="468" mass="50897">MGAGRGRGSSRNWAGLKTELGGAPSESGRRSVGRPYLARCEPDNVLASMLRCTRAWRLPLEGLGPHSPSFARVPVAPSSSGGRGEAEPRSVRGTGREAPCPPFPAGPRRPHILPVASQASPPKPFPLPLSPPPPVQTLTRILPLPGRFRFPTAFWTGRQPSRPSFFCTGSSAAKLTSTPSPRPSPSRQDVGDDLELTTSYGSPFFCAPTVGNSWSLVPGILRDYPPAWPALQRRGHNPGACSSLAEWPQVLTVDARNHGNSPHSPDMSYEIMSQDLQDLLPQLDLVPCVVVGHSMGGRTAMLLALQRPELVERLIAVDISPVEGTGSSHFPAYVAAMRTVNIPDGLPRSHARKLADEQLSSVVQNLAVRQYLLTNLVEVDGRLAWRLNLDALAQHLDKLLTFPQRQESYLGPTLFLLGGNSQFVHPSHHPEIIRLFPRAQIQTVPNAGHWIHAERPQDFIDAIRGFLV</sequence>
<evidence type="ECO:0000256" key="9">
    <source>
        <dbReference type="ARBA" id="ARBA00048504"/>
    </source>
</evidence>
<name>A0A2K5VX54_MACFA</name>
<protein>
    <recommendedName>
        <fullName evidence="7">sn-1-specific diacylglycerol lipase ABHD11</fullName>
        <ecNumber evidence="3">3.1.1.116</ecNumber>
    </recommendedName>
    <alternativeName>
        <fullName evidence="4">Alpha/beta hydrolase domain-containing protein 11</fullName>
    </alternativeName>
</protein>
<comment type="catalytic activity">
    <reaction evidence="8">
        <text>1-octadecanoyl-2-(4Z,7Z,10Z,13Z,16Z,19Z-docosahexaenoyl)-sn-glycerol + H2O = 2-(4Z,7Z,10Z,13Z,16Z,19Z-docosahexaenoyl)-glycerol + octadecanoate + H(+)</text>
        <dbReference type="Rhea" id="RHEA:77107"/>
        <dbReference type="ChEBI" id="CHEBI:15377"/>
        <dbReference type="ChEBI" id="CHEBI:15378"/>
        <dbReference type="ChEBI" id="CHEBI:25629"/>
        <dbReference type="ChEBI" id="CHEBI:77129"/>
        <dbReference type="ChEBI" id="CHEBI:186738"/>
    </reaction>
</comment>
<feature type="region of interest" description="Disordered" evidence="14">
    <location>
        <begin position="63"/>
        <end position="132"/>
    </location>
</feature>
<feature type="compositionally biased region" description="Pro residues" evidence="14">
    <location>
        <begin position="121"/>
        <end position="132"/>
    </location>
</feature>
<organism evidence="16 17">
    <name type="scientific">Macaca fascicularis</name>
    <name type="common">Crab-eating macaque</name>
    <name type="synonym">Cynomolgus monkey</name>
    <dbReference type="NCBI Taxonomy" id="9541"/>
    <lineage>
        <taxon>Eukaryota</taxon>
        <taxon>Metazoa</taxon>
        <taxon>Chordata</taxon>
        <taxon>Craniata</taxon>
        <taxon>Vertebrata</taxon>
        <taxon>Euteleostomi</taxon>
        <taxon>Mammalia</taxon>
        <taxon>Eutheria</taxon>
        <taxon>Euarchontoglires</taxon>
        <taxon>Primates</taxon>
        <taxon>Haplorrhini</taxon>
        <taxon>Catarrhini</taxon>
        <taxon>Cercopithecidae</taxon>
        <taxon>Cercopithecinae</taxon>
        <taxon>Macaca</taxon>
    </lineage>
</organism>
<evidence type="ECO:0000256" key="2">
    <source>
        <dbReference type="ARBA" id="ARBA00022801"/>
    </source>
</evidence>
<comment type="catalytic activity">
    <reaction evidence="10">
        <text>1-octadecanoyl-2-(9Z-octadecenoyl)-sn-glycerol + H2O = 2-(9Z-octadecenoyl)-glycerol + octadecanoate + H(+)</text>
        <dbReference type="Rhea" id="RHEA:77103"/>
        <dbReference type="ChEBI" id="CHEBI:15377"/>
        <dbReference type="ChEBI" id="CHEBI:15378"/>
        <dbReference type="ChEBI" id="CHEBI:25629"/>
        <dbReference type="ChEBI" id="CHEBI:73990"/>
        <dbReference type="ChEBI" id="CHEBI:75468"/>
    </reaction>
</comment>
<feature type="region of interest" description="Disordered" evidence="14">
    <location>
        <begin position="169"/>
        <end position="194"/>
    </location>
</feature>
<dbReference type="AlphaFoldDB" id="A0A2K5VX54"/>
<evidence type="ECO:0000256" key="1">
    <source>
        <dbReference type="ARBA" id="ARBA00008645"/>
    </source>
</evidence>
<evidence type="ECO:0000256" key="12">
    <source>
        <dbReference type="ARBA" id="ARBA00057995"/>
    </source>
</evidence>